<comment type="similarity">
    <text evidence="2 7">Belongs to the major facilitator superfamily. Sugar transporter (TC 2.A.1.1) family.</text>
</comment>
<evidence type="ECO:0000256" key="5">
    <source>
        <dbReference type="ARBA" id="ARBA00022989"/>
    </source>
</evidence>
<feature type="transmembrane region" description="Helical" evidence="8">
    <location>
        <begin position="487"/>
        <end position="508"/>
    </location>
</feature>
<evidence type="ECO:0000256" key="4">
    <source>
        <dbReference type="ARBA" id="ARBA00022692"/>
    </source>
</evidence>
<dbReference type="InterPro" id="IPR020846">
    <property type="entry name" value="MFS_dom"/>
</dbReference>
<dbReference type="PROSITE" id="PS00217">
    <property type="entry name" value="SUGAR_TRANSPORT_2"/>
    <property type="match status" value="1"/>
</dbReference>
<dbReference type="Gene3D" id="1.20.1250.20">
    <property type="entry name" value="MFS general substrate transporter like domains"/>
    <property type="match status" value="1"/>
</dbReference>
<evidence type="ECO:0000313" key="11">
    <source>
        <dbReference type="Proteomes" id="UP000028045"/>
    </source>
</evidence>
<feature type="transmembrane region" description="Helical" evidence="8">
    <location>
        <begin position="206"/>
        <end position="225"/>
    </location>
</feature>
<dbReference type="AlphaFoldDB" id="A0A084AGX0"/>
<proteinExistence type="inferred from homology"/>
<feature type="transmembrane region" description="Helical" evidence="8">
    <location>
        <begin position="63"/>
        <end position="89"/>
    </location>
</feature>
<feature type="transmembrane region" description="Helical" evidence="8">
    <location>
        <begin position="148"/>
        <end position="166"/>
    </location>
</feature>
<feature type="domain" description="Major facilitator superfamily (MFS) profile" evidence="9">
    <location>
        <begin position="66"/>
        <end position="514"/>
    </location>
</feature>
<keyword evidence="3 7" id="KW-0813">Transport</keyword>
<dbReference type="OrthoDB" id="6612291at2759"/>
<dbReference type="FunFam" id="1.20.1250.20:FF:000078">
    <property type="entry name" value="MFS maltose transporter, putative"/>
    <property type="match status" value="1"/>
</dbReference>
<reference evidence="10 11" key="1">
    <citation type="journal article" date="2014" name="BMC Genomics">
        <title>Comparative genome sequencing reveals chemotype-specific gene clusters in the toxigenic black mold Stachybotrys.</title>
        <authorList>
            <person name="Semeiks J."/>
            <person name="Borek D."/>
            <person name="Otwinowski Z."/>
            <person name="Grishin N.V."/>
        </authorList>
    </citation>
    <scope>NUCLEOTIDE SEQUENCE [LARGE SCALE GENOMIC DNA]</scope>
    <source>
        <strain evidence="11">CBS 109288 / IBT 7711</strain>
    </source>
</reference>
<organism evidence="10 11">
    <name type="scientific">Stachybotrys chartarum (strain CBS 109288 / IBT 7711)</name>
    <name type="common">Toxic black mold</name>
    <name type="synonym">Stilbospora chartarum</name>
    <dbReference type="NCBI Taxonomy" id="1280523"/>
    <lineage>
        <taxon>Eukaryota</taxon>
        <taxon>Fungi</taxon>
        <taxon>Dikarya</taxon>
        <taxon>Ascomycota</taxon>
        <taxon>Pezizomycotina</taxon>
        <taxon>Sordariomycetes</taxon>
        <taxon>Hypocreomycetidae</taxon>
        <taxon>Hypocreales</taxon>
        <taxon>Stachybotryaceae</taxon>
        <taxon>Stachybotrys</taxon>
    </lineage>
</organism>
<dbReference type="PANTHER" id="PTHR48022">
    <property type="entry name" value="PLASTIDIC GLUCOSE TRANSPORTER 4"/>
    <property type="match status" value="1"/>
</dbReference>
<evidence type="ECO:0000256" key="1">
    <source>
        <dbReference type="ARBA" id="ARBA00004141"/>
    </source>
</evidence>
<dbReference type="InterPro" id="IPR036259">
    <property type="entry name" value="MFS_trans_sf"/>
</dbReference>
<feature type="transmembrane region" description="Helical" evidence="8">
    <location>
        <begin position="237"/>
        <end position="258"/>
    </location>
</feature>
<accession>A0A084AGX0</accession>
<dbReference type="GO" id="GO:0005351">
    <property type="term" value="F:carbohydrate:proton symporter activity"/>
    <property type="evidence" value="ECO:0007669"/>
    <property type="project" value="TreeGrafter"/>
</dbReference>
<protein>
    <recommendedName>
        <fullName evidence="9">Major facilitator superfamily (MFS) profile domain-containing protein</fullName>
    </recommendedName>
</protein>
<evidence type="ECO:0000256" key="6">
    <source>
        <dbReference type="ARBA" id="ARBA00023136"/>
    </source>
</evidence>
<dbReference type="InterPro" id="IPR005828">
    <property type="entry name" value="MFS_sugar_transport-like"/>
</dbReference>
<evidence type="ECO:0000256" key="3">
    <source>
        <dbReference type="ARBA" id="ARBA00022448"/>
    </source>
</evidence>
<dbReference type="InterPro" id="IPR003663">
    <property type="entry name" value="Sugar/inositol_transpt"/>
</dbReference>
<dbReference type="PROSITE" id="PS50850">
    <property type="entry name" value="MFS"/>
    <property type="match status" value="1"/>
</dbReference>
<evidence type="ECO:0000259" key="9">
    <source>
        <dbReference type="PROSITE" id="PS50850"/>
    </source>
</evidence>
<evidence type="ECO:0000256" key="2">
    <source>
        <dbReference type="ARBA" id="ARBA00010992"/>
    </source>
</evidence>
<evidence type="ECO:0000256" key="7">
    <source>
        <dbReference type="RuleBase" id="RU003346"/>
    </source>
</evidence>
<evidence type="ECO:0000313" key="10">
    <source>
        <dbReference type="EMBL" id="KEY64549.1"/>
    </source>
</evidence>
<keyword evidence="4 8" id="KW-0812">Transmembrane</keyword>
<dbReference type="SUPFAM" id="SSF103473">
    <property type="entry name" value="MFS general substrate transporter"/>
    <property type="match status" value="1"/>
</dbReference>
<dbReference type="Proteomes" id="UP000028045">
    <property type="component" value="Unassembled WGS sequence"/>
</dbReference>
<dbReference type="GO" id="GO:0016020">
    <property type="term" value="C:membrane"/>
    <property type="evidence" value="ECO:0007669"/>
    <property type="project" value="UniProtKB-SubCell"/>
</dbReference>
<keyword evidence="11" id="KW-1185">Reference proteome</keyword>
<dbReference type="Pfam" id="PF00083">
    <property type="entry name" value="Sugar_tr"/>
    <property type="match status" value="1"/>
</dbReference>
<feature type="transmembrane region" description="Helical" evidence="8">
    <location>
        <begin position="390"/>
        <end position="412"/>
    </location>
</feature>
<dbReference type="PANTHER" id="PTHR48022:SF2">
    <property type="entry name" value="PLASTIDIC GLUCOSE TRANSPORTER 4"/>
    <property type="match status" value="1"/>
</dbReference>
<sequence length="557" mass="62810">MDATDQKSLHDEGGDQLRSAPHDLAAATVPAIRSKAIIHDAAERTEFEHQLSVWQAAKYYKWAIFWCLAVSMTVVMEGYDAILIGNFWAYPTFQRKYGRFVGVSDTTRSGYQLTPAWQAGIGNGAGVGGFFGALANGFLVNRFGQRNTVVGALVFLSCFVFIVFFADSPQVLLVGQLLCGLPWGMFATSAPAYASEMLPMVLRVYFTSWTNMCFIIGQFLAAGVLRACLVRDDEWGFRIPFALQWFWPLWLIPLLCFAPESPWHLVRKGRHQEAEAAIRRLQHPDTPVDPKAVVSNIVYTNSLEEELSVGTSYKNCFKGFELRRTEIACIAFMGQVMCGTPIAYNATYFYEQIGLPASTIYNLNIGGYALALSGAFCSWFFLLPRFGRRTIYLCGSFTMFVFLYIIAIMTSWRQQQGVAEAQAYMTLVWKFTFQLSAGQLGWAIPAEVGSTRVRQKTVVLARNSYYIIYVTGNVLQPYFMNPTAWNVGARTAFVWGSTALLFFVWAFFRLPETKDRTFEQLDVLFAKKVSARKFAKTDVNAFDQEETNDLKRLYNNA</sequence>
<dbReference type="EMBL" id="KL648733">
    <property type="protein sequence ID" value="KEY64549.1"/>
    <property type="molecule type" value="Genomic_DNA"/>
</dbReference>
<gene>
    <name evidence="10" type="ORF">S7711_03615</name>
</gene>
<dbReference type="HOGENOM" id="CLU_001265_11_5_1"/>
<dbReference type="InterPro" id="IPR005829">
    <property type="entry name" value="Sugar_transporter_CS"/>
</dbReference>
<dbReference type="InterPro" id="IPR050360">
    <property type="entry name" value="MFS_Sugar_Transporters"/>
</dbReference>
<comment type="subcellular location">
    <subcellularLocation>
        <location evidence="1">Membrane</location>
        <topology evidence="1">Multi-pass membrane protein</topology>
    </subcellularLocation>
</comment>
<keyword evidence="5 8" id="KW-1133">Transmembrane helix</keyword>
<dbReference type="NCBIfam" id="TIGR00879">
    <property type="entry name" value="SP"/>
    <property type="match status" value="1"/>
</dbReference>
<feature type="transmembrane region" description="Helical" evidence="8">
    <location>
        <begin position="365"/>
        <end position="383"/>
    </location>
</feature>
<keyword evidence="6 8" id="KW-0472">Membrane</keyword>
<feature type="transmembrane region" description="Helical" evidence="8">
    <location>
        <begin position="327"/>
        <end position="345"/>
    </location>
</feature>
<evidence type="ECO:0000256" key="8">
    <source>
        <dbReference type="SAM" id="Phobius"/>
    </source>
</evidence>
<feature type="transmembrane region" description="Helical" evidence="8">
    <location>
        <begin position="172"/>
        <end position="194"/>
    </location>
</feature>
<name>A0A084AGX0_STACB</name>